<dbReference type="SUPFAM" id="SSF49899">
    <property type="entry name" value="Concanavalin A-like lectins/glucanases"/>
    <property type="match status" value="1"/>
</dbReference>
<feature type="domain" description="Clostridium neurotoxin translocation" evidence="6">
    <location>
        <begin position="72"/>
        <end position="365"/>
    </location>
</feature>
<evidence type="ECO:0000259" key="7">
    <source>
        <dbReference type="Pfam" id="PF07953"/>
    </source>
</evidence>
<keyword evidence="5" id="KW-0378">Hydrolase</keyword>
<dbReference type="InterPro" id="IPR013320">
    <property type="entry name" value="ConA-like_dom_sf"/>
</dbReference>
<feature type="domain" description="Clostridium neurotoxin receptor binding N-terminal" evidence="7">
    <location>
        <begin position="432"/>
        <end position="623"/>
    </location>
</feature>
<proteinExistence type="inferred from homology"/>
<evidence type="ECO:0000256" key="3">
    <source>
        <dbReference type="ARBA" id="ARBA00022670"/>
    </source>
</evidence>
<evidence type="ECO:0000256" key="1">
    <source>
        <dbReference type="ARBA" id="ARBA00001947"/>
    </source>
</evidence>
<gene>
    <name evidence="8" type="ORF">QOZ92_003085</name>
</gene>
<dbReference type="Proteomes" id="UP001232584">
    <property type="component" value="Unassembled WGS sequence"/>
</dbReference>
<dbReference type="Gene3D" id="2.60.120.200">
    <property type="match status" value="1"/>
</dbReference>
<dbReference type="Pfam" id="PF07952">
    <property type="entry name" value="Toxin_trans"/>
    <property type="match status" value="1"/>
</dbReference>
<sequence>MTDIIANLDKKDVYTAPNTDYFKNFKFPKKKINKDGVVIDRTTLPEINDSNRFSKEPPIPDNDTTIQVNKLTTYHYLEAQKVKNDKIKLKMVAPKSSKNLDESDSCVIEAIQDDNKIYTPFTKTADTFNNGLSRANDFLLFQSWLKDMDNAFSQDATTIQKLETAAKETLYYVPYLGQLLAVGRDIGEENYEGALGTISFMIFLYLVPELSVPVILGFEIYKEIQTIDEYEKTVDKVIEERNKTWHSAYRFMVHQWYENVHIQIKYRLNHIYQALSYQAEAIKNGVDIEFNKYSGPDKSTLQQKVNEFKASIDTLVMKAMCNAEEFLEKSSIAYFEKKGLPKLYDYLQAFDKDTKSKIEDFKRSSESKLLQQGIGSLEIAIANEDIDRKVKNEILPIKFNSSLLKSLMKSDTLIEEIVLEEDLVFSLGVRDGIIGDLSQKRTKLTIGTDIRVVKGRDNEAIYLKSTPNSSIQIDKNTNLNFLNSNNFSLSFWIRVPRYNKFDKEKDLNNEYTVVNNMDSTKGFKISIKNGILYWTLKGSQIKTVEIPLSDTKVSDNIWRHVVISNNKAGNCTIYVDRVQKGTVSLSGLGDITNNLPITLKLVGNNNKNQFIRLDQFNIYKRDLNSTEVKMLFDSYFKDEELRDYWGEPLAYNKKYYMQNIAFLGCGLQSTSDKLSLQPKAVFDPTGNGSYIPRLYRGYDVFLQKDSQNKTTDITPKKDHLINIKQESKFVGFKSVIDTEVDFSTGLVLKKYLKLTTAYGNEATDPKNFKLMSLKKDNWIQIKKESWTDKGGRIVPNGLVGKKPEGSDVYLYLWDWSNEKDDYSEKQWCFICEDEGWKDSNGKFETA</sequence>
<evidence type="ECO:0000256" key="5">
    <source>
        <dbReference type="ARBA" id="ARBA00023049"/>
    </source>
</evidence>
<evidence type="ECO:0000259" key="6">
    <source>
        <dbReference type="Pfam" id="PF07952"/>
    </source>
</evidence>
<dbReference type="SUPFAM" id="SSF58091">
    <property type="entry name" value="Clostridium neurotoxins, 'coiled-coil' domain"/>
    <property type="match status" value="1"/>
</dbReference>
<dbReference type="RefSeq" id="WP_307509757.1">
    <property type="nucleotide sequence ID" value="NZ_BAAACE010000001.1"/>
</dbReference>
<evidence type="ECO:0000256" key="4">
    <source>
        <dbReference type="ARBA" id="ARBA00022833"/>
    </source>
</evidence>
<keyword evidence="3" id="KW-0645">Protease</keyword>
<dbReference type="Pfam" id="PF07953">
    <property type="entry name" value="Toxin_R_bind_N"/>
    <property type="match status" value="1"/>
</dbReference>
<keyword evidence="9" id="KW-1185">Reference proteome</keyword>
<dbReference type="InterPro" id="IPR012928">
    <property type="entry name" value="Toxin_rcpt-bd_N"/>
</dbReference>
<dbReference type="InterPro" id="IPR036248">
    <property type="entry name" value="Clostridium_toxin_transloc"/>
</dbReference>
<dbReference type="InterPro" id="IPR011065">
    <property type="entry name" value="Kunitz_inhibitor_STI-like_sf"/>
</dbReference>
<keyword evidence="4" id="KW-0862">Zinc</keyword>
<accession>A0ABU0N460</accession>
<dbReference type="Gene3D" id="1.20.1120.10">
    <property type="entry name" value="Clostridium botulinum neurotoxin b, 'coiled-coil' domain"/>
    <property type="match status" value="1"/>
</dbReference>
<comment type="caution">
    <text evidence="8">The sequence shown here is derived from an EMBL/GenBank/DDBJ whole genome shotgun (WGS) entry which is preliminary data.</text>
</comment>
<dbReference type="InterPro" id="IPR012500">
    <property type="entry name" value="Toxin_trans"/>
</dbReference>
<evidence type="ECO:0000313" key="8">
    <source>
        <dbReference type="EMBL" id="MDQ0557950.1"/>
    </source>
</evidence>
<keyword evidence="5" id="KW-0482">Metalloprotease</keyword>
<comment type="cofactor">
    <cofactor evidence="1">
        <name>Zn(2+)</name>
        <dbReference type="ChEBI" id="CHEBI:29105"/>
    </cofactor>
</comment>
<protein>
    <submittedName>
        <fullName evidence="8">Uncharacterized protein</fullName>
    </submittedName>
</protein>
<evidence type="ECO:0000313" key="9">
    <source>
        <dbReference type="Proteomes" id="UP001232584"/>
    </source>
</evidence>
<reference evidence="8 9" key="1">
    <citation type="submission" date="2023-07" db="EMBL/GenBank/DDBJ databases">
        <title>Genomic Encyclopedia of Type Strains, Phase IV (KMG-IV): sequencing the most valuable type-strain genomes for metagenomic binning, comparative biology and taxonomic classification.</title>
        <authorList>
            <person name="Goeker M."/>
        </authorList>
    </citation>
    <scope>NUCLEOTIDE SEQUENCE [LARGE SCALE GENOMIC DNA]</scope>
    <source>
        <strain evidence="8 9">DSM 15049</strain>
    </source>
</reference>
<dbReference type="EMBL" id="JAUSWG010000016">
    <property type="protein sequence ID" value="MDQ0557950.1"/>
    <property type="molecule type" value="Genomic_DNA"/>
</dbReference>
<dbReference type="Gene3D" id="2.80.10.50">
    <property type="match status" value="1"/>
</dbReference>
<name>A0ABU0N460_9FIRM</name>
<comment type="similarity">
    <text evidence="2">Belongs to the peptidase M27 family.</text>
</comment>
<dbReference type="SUPFAM" id="SSF50386">
    <property type="entry name" value="STI-like"/>
    <property type="match status" value="1"/>
</dbReference>
<evidence type="ECO:0000256" key="2">
    <source>
        <dbReference type="ARBA" id="ARBA00007113"/>
    </source>
</evidence>
<organism evidence="8 9">
    <name type="scientific">Paraclostridium ghonii</name>
    <dbReference type="NCBI Taxonomy" id="29358"/>
    <lineage>
        <taxon>Bacteria</taxon>
        <taxon>Bacillati</taxon>
        <taxon>Bacillota</taxon>
        <taxon>Clostridia</taxon>
        <taxon>Peptostreptococcales</taxon>
        <taxon>Peptostreptococcaceae</taxon>
        <taxon>Paraclostridium</taxon>
    </lineage>
</organism>